<dbReference type="CDD" id="cd06262">
    <property type="entry name" value="metallo-hydrolase-like_MBL-fold"/>
    <property type="match status" value="1"/>
</dbReference>
<dbReference type="Proteomes" id="UP000823632">
    <property type="component" value="Unassembled WGS sequence"/>
</dbReference>
<reference evidence="6" key="2">
    <citation type="journal article" date="2021" name="PeerJ">
        <title>Extensive microbial diversity within the chicken gut microbiome revealed by metagenomics and culture.</title>
        <authorList>
            <person name="Gilroy R."/>
            <person name="Ravi A."/>
            <person name="Getino M."/>
            <person name="Pursley I."/>
            <person name="Horton D.L."/>
            <person name="Alikhan N.F."/>
            <person name="Baker D."/>
            <person name="Gharbi K."/>
            <person name="Hall N."/>
            <person name="Watson M."/>
            <person name="Adriaenssens E.M."/>
            <person name="Foster-Nyarko E."/>
            <person name="Jarju S."/>
            <person name="Secka A."/>
            <person name="Antonio M."/>
            <person name="Oren A."/>
            <person name="Chaudhuri R.R."/>
            <person name="La Ragione R."/>
            <person name="Hildebrand F."/>
            <person name="Pallen M.J."/>
        </authorList>
    </citation>
    <scope>NUCLEOTIDE SEQUENCE</scope>
    <source>
        <strain evidence="6">10192</strain>
    </source>
</reference>
<dbReference type="Gene3D" id="3.60.15.10">
    <property type="entry name" value="Ribonuclease Z/Hydroxyacylglutathione hydrolase-like"/>
    <property type="match status" value="1"/>
</dbReference>
<proteinExistence type="predicted"/>
<dbReference type="SUPFAM" id="SSF56281">
    <property type="entry name" value="Metallo-hydrolase/oxidoreductase"/>
    <property type="match status" value="1"/>
</dbReference>
<keyword evidence="3" id="KW-0378">Hydrolase</keyword>
<evidence type="ECO:0000313" key="6">
    <source>
        <dbReference type="EMBL" id="MBO8429965.1"/>
    </source>
</evidence>
<dbReference type="EMBL" id="JADIND010000024">
    <property type="protein sequence ID" value="MBO8429965.1"/>
    <property type="molecule type" value="Genomic_DNA"/>
</dbReference>
<dbReference type="SMART" id="SM00849">
    <property type="entry name" value="Lactamase_B"/>
    <property type="match status" value="1"/>
</dbReference>
<evidence type="ECO:0000256" key="3">
    <source>
        <dbReference type="ARBA" id="ARBA00022801"/>
    </source>
</evidence>
<dbReference type="PANTHER" id="PTHR46233:SF3">
    <property type="entry name" value="HYDROXYACYLGLUTATHIONE HYDROLASE GLOC"/>
    <property type="match status" value="1"/>
</dbReference>
<evidence type="ECO:0000256" key="1">
    <source>
        <dbReference type="ARBA" id="ARBA00001947"/>
    </source>
</evidence>
<evidence type="ECO:0000313" key="7">
    <source>
        <dbReference type="Proteomes" id="UP000823632"/>
    </source>
</evidence>
<accession>A0A9D9GWS8</accession>
<dbReference type="AlphaFoldDB" id="A0A9D9GWS8"/>
<name>A0A9D9GWS8_9BACT</name>
<comment type="cofactor">
    <cofactor evidence="1">
        <name>Zn(2+)</name>
        <dbReference type="ChEBI" id="CHEBI:29105"/>
    </cofactor>
</comment>
<comment type="caution">
    <text evidence="6">The sequence shown here is derived from an EMBL/GenBank/DDBJ whole genome shotgun (WGS) entry which is preliminary data.</text>
</comment>
<keyword evidence="2" id="KW-0479">Metal-binding</keyword>
<reference evidence="6" key="1">
    <citation type="submission" date="2020-10" db="EMBL/GenBank/DDBJ databases">
        <authorList>
            <person name="Gilroy R."/>
        </authorList>
    </citation>
    <scope>NUCLEOTIDE SEQUENCE</scope>
    <source>
        <strain evidence="6">10192</strain>
    </source>
</reference>
<protein>
    <submittedName>
        <fullName evidence="6">MBL fold metallo-hydrolase</fullName>
    </submittedName>
</protein>
<evidence type="ECO:0000259" key="5">
    <source>
        <dbReference type="SMART" id="SM00849"/>
    </source>
</evidence>
<dbReference type="GO" id="GO:0016787">
    <property type="term" value="F:hydrolase activity"/>
    <property type="evidence" value="ECO:0007669"/>
    <property type="project" value="UniProtKB-KW"/>
</dbReference>
<organism evidence="6 7">
    <name type="scientific">Candidatus Scatousia excrementipullorum</name>
    <dbReference type="NCBI Taxonomy" id="2840936"/>
    <lineage>
        <taxon>Bacteria</taxon>
        <taxon>Candidatus Scatousia</taxon>
    </lineage>
</organism>
<gene>
    <name evidence="6" type="ORF">IAC76_01125</name>
</gene>
<dbReference type="Pfam" id="PF00753">
    <property type="entry name" value="Lactamase_B"/>
    <property type="match status" value="1"/>
</dbReference>
<dbReference type="InterPro" id="IPR051453">
    <property type="entry name" value="MBL_Glyoxalase_II"/>
</dbReference>
<dbReference type="InterPro" id="IPR001279">
    <property type="entry name" value="Metallo-B-lactamas"/>
</dbReference>
<evidence type="ECO:0000256" key="4">
    <source>
        <dbReference type="ARBA" id="ARBA00022833"/>
    </source>
</evidence>
<dbReference type="GO" id="GO:0046872">
    <property type="term" value="F:metal ion binding"/>
    <property type="evidence" value="ECO:0007669"/>
    <property type="project" value="UniProtKB-KW"/>
</dbReference>
<evidence type="ECO:0000256" key="2">
    <source>
        <dbReference type="ARBA" id="ARBA00022723"/>
    </source>
</evidence>
<feature type="domain" description="Metallo-beta-lactamase" evidence="5">
    <location>
        <begin position="12"/>
        <end position="189"/>
    </location>
</feature>
<dbReference type="InterPro" id="IPR036866">
    <property type="entry name" value="RibonucZ/Hydroxyglut_hydro"/>
</dbReference>
<keyword evidence="4" id="KW-0862">Zinc</keyword>
<sequence>MLINTYQVGPIDTNNYLVSDKESKEAILIDCSGYKPEIIQDVNEMGLNVKYILITHGHFDHVLGINKMKEALGAEVYVPKEDIILIENINRFAKQFAQEVDNIPQYDKTYEPGVVFKIGTHEFNVIKTAGHTEGGVCIYGNGVLFSGDTLFCNSFGRTDLYGGNFQDLKHSILNVLFYLPDNTKVYPGHNLATTIGAEKAHNEINKYR</sequence>
<dbReference type="PANTHER" id="PTHR46233">
    <property type="entry name" value="HYDROXYACYLGLUTATHIONE HYDROLASE GLOC"/>
    <property type="match status" value="1"/>
</dbReference>